<dbReference type="PROSITE" id="PS50994">
    <property type="entry name" value="INTEGRASE"/>
    <property type="match status" value="1"/>
</dbReference>
<keyword evidence="2" id="KW-0695">RNA-directed DNA polymerase</keyword>
<dbReference type="AlphaFoldDB" id="A0A225V1X2"/>
<name>A0A225V1X2_9STRA</name>
<dbReference type="GO" id="GO:0015074">
    <property type="term" value="P:DNA integration"/>
    <property type="evidence" value="ECO:0007669"/>
    <property type="project" value="InterPro"/>
</dbReference>
<dbReference type="Gene3D" id="1.10.340.70">
    <property type="match status" value="1"/>
</dbReference>
<dbReference type="InterPro" id="IPR041588">
    <property type="entry name" value="Integrase_H2C2"/>
</dbReference>
<feature type="domain" description="Integrase catalytic" evidence="1">
    <location>
        <begin position="180"/>
        <end position="286"/>
    </location>
</feature>
<sequence length="286" mass="32949">MLKPKLMETVVSVNAITRAAERQRRTQKAMEESIIQRIRCQRIRQAQDEEKWIADLKKYLDGEVSALTAEEAKACSKIAANYEVDENELLFFCPKILQRGEDRDGVVVIPDSLQRDFLHHYYASLEGGHQGVGRTYRRNQANFHWRGLYRSVQRYVGECTDCETGKGKPMGKGESPGNIQDTYPFQVISMDHIPSFPKSFKGNTELLIWADLFTSYVIAMREAQAVAKNYEECVFRRFGASEVIRHDREPGFISNFFRTFNRIMKMRHSATMAYRPQGNGKAECKP</sequence>
<evidence type="ECO:0000259" key="1">
    <source>
        <dbReference type="PROSITE" id="PS50994"/>
    </source>
</evidence>
<dbReference type="InterPro" id="IPR012337">
    <property type="entry name" value="RNaseH-like_sf"/>
</dbReference>
<dbReference type="PANTHER" id="PTHR37984:SF5">
    <property type="entry name" value="PROTEIN NYNRIN-LIKE"/>
    <property type="match status" value="1"/>
</dbReference>
<organism evidence="2 3">
    <name type="scientific">Phytophthora megakarya</name>
    <dbReference type="NCBI Taxonomy" id="4795"/>
    <lineage>
        <taxon>Eukaryota</taxon>
        <taxon>Sar</taxon>
        <taxon>Stramenopiles</taxon>
        <taxon>Oomycota</taxon>
        <taxon>Peronosporomycetes</taxon>
        <taxon>Peronosporales</taxon>
        <taxon>Peronosporaceae</taxon>
        <taxon>Phytophthora</taxon>
    </lineage>
</organism>
<comment type="caution">
    <text evidence="2">The sequence shown here is derived from an EMBL/GenBank/DDBJ whole genome shotgun (WGS) entry which is preliminary data.</text>
</comment>
<dbReference type="Proteomes" id="UP000198211">
    <property type="component" value="Unassembled WGS sequence"/>
</dbReference>
<keyword evidence="2" id="KW-0808">Transferase</keyword>
<dbReference type="InterPro" id="IPR036397">
    <property type="entry name" value="RNaseH_sf"/>
</dbReference>
<dbReference type="Pfam" id="PF17921">
    <property type="entry name" value="Integrase_H2C2"/>
    <property type="match status" value="1"/>
</dbReference>
<dbReference type="EMBL" id="NBNE01008896">
    <property type="protein sequence ID" value="OWY98978.1"/>
    <property type="molecule type" value="Genomic_DNA"/>
</dbReference>
<reference evidence="3" key="1">
    <citation type="submission" date="2017-03" db="EMBL/GenBank/DDBJ databases">
        <title>Phytopthora megakarya and P. palmivora, two closely related causual agents of cacao black pod achieved similar genome size and gene model numbers by different mechanisms.</title>
        <authorList>
            <person name="Ali S."/>
            <person name="Shao J."/>
            <person name="Larry D.J."/>
            <person name="Kronmiller B."/>
            <person name="Shen D."/>
            <person name="Strem M.D."/>
            <person name="Melnick R.L."/>
            <person name="Guiltinan M.J."/>
            <person name="Tyler B.M."/>
            <person name="Meinhardt L.W."/>
            <person name="Bailey B.A."/>
        </authorList>
    </citation>
    <scope>NUCLEOTIDE SEQUENCE [LARGE SCALE GENOMIC DNA]</scope>
    <source>
        <strain evidence="3">zdho120</strain>
    </source>
</reference>
<gene>
    <name evidence="2" type="ORF">PHMEG_00030110</name>
</gene>
<dbReference type="GO" id="GO:0003676">
    <property type="term" value="F:nucleic acid binding"/>
    <property type="evidence" value="ECO:0007669"/>
    <property type="project" value="InterPro"/>
</dbReference>
<keyword evidence="3" id="KW-1185">Reference proteome</keyword>
<protein>
    <submittedName>
        <fullName evidence="2">Reverse transcriptase</fullName>
    </submittedName>
</protein>
<dbReference type="GO" id="GO:0003964">
    <property type="term" value="F:RNA-directed DNA polymerase activity"/>
    <property type="evidence" value="ECO:0007669"/>
    <property type="project" value="UniProtKB-KW"/>
</dbReference>
<dbReference type="STRING" id="4795.A0A225V1X2"/>
<dbReference type="InterPro" id="IPR001584">
    <property type="entry name" value="Integrase_cat-core"/>
</dbReference>
<dbReference type="InterPro" id="IPR050951">
    <property type="entry name" value="Retrovirus_Pol_polyprotein"/>
</dbReference>
<proteinExistence type="predicted"/>
<evidence type="ECO:0000313" key="2">
    <source>
        <dbReference type="EMBL" id="OWY98978.1"/>
    </source>
</evidence>
<keyword evidence="2" id="KW-0548">Nucleotidyltransferase</keyword>
<evidence type="ECO:0000313" key="3">
    <source>
        <dbReference type="Proteomes" id="UP000198211"/>
    </source>
</evidence>
<dbReference type="SUPFAM" id="SSF53098">
    <property type="entry name" value="Ribonuclease H-like"/>
    <property type="match status" value="1"/>
</dbReference>
<dbReference type="OrthoDB" id="8026685at2759"/>
<accession>A0A225V1X2</accession>
<dbReference type="Gene3D" id="3.30.420.10">
    <property type="entry name" value="Ribonuclease H-like superfamily/Ribonuclease H"/>
    <property type="match status" value="1"/>
</dbReference>
<dbReference type="PANTHER" id="PTHR37984">
    <property type="entry name" value="PROTEIN CBG26694"/>
    <property type="match status" value="1"/>
</dbReference>